<reference evidence="1 2" key="1">
    <citation type="journal article" date="2021" name="Hortic Res">
        <title>High-quality reference genome and annotation aids understanding of berry development for evergreen blueberry (Vaccinium darrowii).</title>
        <authorList>
            <person name="Yu J."/>
            <person name="Hulse-Kemp A.M."/>
            <person name="Babiker E."/>
            <person name="Staton M."/>
        </authorList>
    </citation>
    <scope>NUCLEOTIDE SEQUENCE [LARGE SCALE GENOMIC DNA]</scope>
    <source>
        <strain evidence="2">cv. NJ 8807/NJ 8810</strain>
        <tissue evidence="1">Young leaf</tissue>
    </source>
</reference>
<protein>
    <submittedName>
        <fullName evidence="1">Uncharacterized protein</fullName>
    </submittedName>
</protein>
<evidence type="ECO:0000313" key="1">
    <source>
        <dbReference type="EMBL" id="KAH7860914.1"/>
    </source>
</evidence>
<sequence length="718" mass="82782">MLATTSLVGMGDLVTKEAFEWVSSDPLIVEAASVICRLMDDMAGHKLKDKQGKFKESLIGDVRGLLSLHEALEFTTTYLNSALPNLSNNPIEAQVAHALIENQPIHKGLTRLKSRHFISCYEQDDSHNKVLLDFNLLQKLHQRELSEFTRWWKELDVARNFAFARDRVVELYFWILGVNATIEELVLFDDAIHKLNSPLVIEADGKVEQQLEQLKERVRNILMEADIPSQKLNLIDAIQRLGVAYHFQTEIEAALEHIYETYDHKNADREDLYAVALSFRLLRQEGFPVSSDVFNKFKDNKAKFQRSLTDDVRGMLSLYEATHLRVRGEDILDEALDFTTTHLNSALPNLNNPNAIAAQVLHALNQPIRKGLTRLESRHYISFFEQDDTHNKVLLDFAKLDFNLLQKLHQRELSEITRWWKDLDFASKLPFARDRVVECYFWILGVYFEPQYFLARKILTKVISLTSIIDDIYDVYGTLEELVLFTDAIQRWESSALDQLPEYMKLCYQALMDVYNMIDEEMTREGTSYRLNYVKSAMKNLVRAYFEEAKWFHEGHVPSMEEYMRVALVTSGYKMLATTSFVGMGNLVTKEAFEWVSSDPLIVEAASVICRLMDDMASHKFEQERGHVASAVECYMKQHGATEEVVLLEFRKRVANAWKDMNAECFRPTAVPMPLLTRVLNLARVINVIYKDEDGYTHSGTKLKNFVISVLIDSVPIN</sequence>
<gene>
    <name evidence="1" type="ORF">Vadar_019470</name>
</gene>
<organism evidence="1 2">
    <name type="scientific">Vaccinium darrowii</name>
    <dbReference type="NCBI Taxonomy" id="229202"/>
    <lineage>
        <taxon>Eukaryota</taxon>
        <taxon>Viridiplantae</taxon>
        <taxon>Streptophyta</taxon>
        <taxon>Embryophyta</taxon>
        <taxon>Tracheophyta</taxon>
        <taxon>Spermatophyta</taxon>
        <taxon>Magnoliopsida</taxon>
        <taxon>eudicotyledons</taxon>
        <taxon>Gunneridae</taxon>
        <taxon>Pentapetalae</taxon>
        <taxon>asterids</taxon>
        <taxon>Ericales</taxon>
        <taxon>Ericaceae</taxon>
        <taxon>Vaccinioideae</taxon>
        <taxon>Vaccinieae</taxon>
        <taxon>Vaccinium</taxon>
    </lineage>
</organism>
<name>A0ACB7Z5C6_9ERIC</name>
<evidence type="ECO:0000313" key="2">
    <source>
        <dbReference type="Proteomes" id="UP000828048"/>
    </source>
</evidence>
<comment type="caution">
    <text evidence="1">The sequence shown here is derived from an EMBL/GenBank/DDBJ whole genome shotgun (WGS) entry which is preliminary data.</text>
</comment>
<proteinExistence type="predicted"/>
<dbReference type="Proteomes" id="UP000828048">
    <property type="component" value="Chromosome 4"/>
</dbReference>
<keyword evidence="2" id="KW-1185">Reference proteome</keyword>
<accession>A0ACB7Z5C6</accession>
<dbReference type="EMBL" id="CM037154">
    <property type="protein sequence ID" value="KAH7860914.1"/>
    <property type="molecule type" value="Genomic_DNA"/>
</dbReference>